<dbReference type="InterPro" id="IPR013217">
    <property type="entry name" value="Methyltransf_12"/>
</dbReference>
<evidence type="ECO:0000259" key="1">
    <source>
        <dbReference type="Pfam" id="PF08242"/>
    </source>
</evidence>
<evidence type="ECO:0000313" key="2">
    <source>
        <dbReference type="EMBL" id="CAH2108431.1"/>
    </source>
</evidence>
<dbReference type="Pfam" id="PF08242">
    <property type="entry name" value="Methyltransf_12"/>
    <property type="match status" value="1"/>
</dbReference>
<organism evidence="2 3">
    <name type="scientific">Euphydryas editha</name>
    <name type="common">Edith's checkerspot</name>
    <dbReference type="NCBI Taxonomy" id="104508"/>
    <lineage>
        <taxon>Eukaryota</taxon>
        <taxon>Metazoa</taxon>
        <taxon>Ecdysozoa</taxon>
        <taxon>Arthropoda</taxon>
        <taxon>Hexapoda</taxon>
        <taxon>Insecta</taxon>
        <taxon>Pterygota</taxon>
        <taxon>Neoptera</taxon>
        <taxon>Endopterygota</taxon>
        <taxon>Lepidoptera</taxon>
        <taxon>Glossata</taxon>
        <taxon>Ditrysia</taxon>
        <taxon>Papilionoidea</taxon>
        <taxon>Nymphalidae</taxon>
        <taxon>Nymphalinae</taxon>
        <taxon>Euphydryas</taxon>
    </lineage>
</organism>
<keyword evidence="3" id="KW-1185">Reference proteome</keyword>
<comment type="caution">
    <text evidence="2">The sequence shown here is derived from an EMBL/GenBank/DDBJ whole genome shotgun (WGS) entry which is preliminary data.</text>
</comment>
<dbReference type="CDD" id="cd02440">
    <property type="entry name" value="AdoMet_MTases"/>
    <property type="match status" value="1"/>
</dbReference>
<dbReference type="PANTHER" id="PTHR43861:SF1">
    <property type="entry name" value="TRANS-ACONITATE 2-METHYLTRANSFERASE"/>
    <property type="match status" value="1"/>
</dbReference>
<dbReference type="SUPFAM" id="SSF53335">
    <property type="entry name" value="S-adenosyl-L-methionine-dependent methyltransferases"/>
    <property type="match status" value="1"/>
</dbReference>
<name>A0AAU9V8U1_EUPED</name>
<reference evidence="2" key="1">
    <citation type="submission" date="2022-03" db="EMBL/GenBank/DDBJ databases">
        <authorList>
            <person name="Tunstrom K."/>
        </authorList>
    </citation>
    <scope>NUCLEOTIDE SEQUENCE</scope>
</reference>
<dbReference type="InterPro" id="IPR029063">
    <property type="entry name" value="SAM-dependent_MTases_sf"/>
</dbReference>
<dbReference type="Proteomes" id="UP001153954">
    <property type="component" value="Unassembled WGS sequence"/>
</dbReference>
<evidence type="ECO:0000313" key="3">
    <source>
        <dbReference type="Proteomes" id="UP001153954"/>
    </source>
</evidence>
<gene>
    <name evidence="2" type="ORF">EEDITHA_LOCUS22369</name>
</gene>
<feature type="domain" description="Methyltransferase type 12" evidence="1">
    <location>
        <begin position="39"/>
        <end position="136"/>
    </location>
</feature>
<protein>
    <recommendedName>
        <fullName evidence="1">Methyltransferase type 12 domain-containing protein</fullName>
    </recommendedName>
</protein>
<dbReference type="Gene3D" id="3.40.50.150">
    <property type="entry name" value="Vaccinia Virus protein VP39"/>
    <property type="match status" value="1"/>
</dbReference>
<dbReference type="EMBL" id="CAKOGL010000031">
    <property type="protein sequence ID" value="CAH2108431.1"/>
    <property type="molecule type" value="Genomic_DNA"/>
</dbReference>
<sequence>MNDAELYRNSNILQKRDALQCLEEYGKKIKWKKGGVTVIDIGCGDGSVTTSVLKNFVPNNCNRLIGCDISENMVQFANEHHASEHTSFMVLDIEGDLPKELRRNFDHAFSFYALHWIKHQEQAFTNIYDLLAKEGDCFLMFPGHMPIFDVYRTLALSTRWSFWLKDIDRFISPYHDCQDPEKEVKRMMTSIGFTAVDVKCLEKSFIYTSLETVKKAVLAINPFKIPKDLQEDFLGDYVNILRDMQMIDHVNNNIDGEVNVKFNYNVIIAYGKK</sequence>
<accession>A0AAU9V8U1</accession>
<dbReference type="PANTHER" id="PTHR43861">
    <property type="entry name" value="TRANS-ACONITATE 2-METHYLTRANSFERASE-RELATED"/>
    <property type="match status" value="1"/>
</dbReference>
<dbReference type="AlphaFoldDB" id="A0AAU9V8U1"/>
<proteinExistence type="predicted"/>